<dbReference type="InterPro" id="IPR009197">
    <property type="entry name" value="MlrC"/>
</dbReference>
<protein>
    <submittedName>
        <fullName evidence="3">Microcystinase C</fullName>
    </submittedName>
</protein>
<dbReference type="EMBL" id="BNAV01000009">
    <property type="protein sequence ID" value="GHF73284.1"/>
    <property type="molecule type" value="Genomic_DNA"/>
</dbReference>
<accession>A0A8H9J3T8</accession>
<dbReference type="Pfam" id="PF07171">
    <property type="entry name" value="MlrC_C"/>
    <property type="match status" value="1"/>
</dbReference>
<dbReference type="InterPro" id="IPR010799">
    <property type="entry name" value="MlrC_C"/>
</dbReference>
<evidence type="ECO:0000313" key="3">
    <source>
        <dbReference type="EMBL" id="GHF73284.1"/>
    </source>
</evidence>
<feature type="domain" description="Microcystin LR degradation protein MlrC C-terminal" evidence="1">
    <location>
        <begin position="299"/>
        <end position="477"/>
    </location>
</feature>
<dbReference type="Pfam" id="PF07364">
    <property type="entry name" value="DUF1485"/>
    <property type="match status" value="1"/>
</dbReference>
<gene>
    <name evidence="3" type="ORF">GCM10017566_54020</name>
</gene>
<proteinExistence type="predicted"/>
<comment type="caution">
    <text evidence="3">The sequence shown here is derived from an EMBL/GenBank/DDBJ whole genome shotgun (WGS) entry which is preliminary data.</text>
</comment>
<evidence type="ECO:0000313" key="4">
    <source>
        <dbReference type="Proteomes" id="UP000658656"/>
    </source>
</evidence>
<dbReference type="OrthoDB" id="9815420at2"/>
<reference evidence="3" key="2">
    <citation type="submission" date="2020-09" db="EMBL/GenBank/DDBJ databases">
        <authorList>
            <person name="Sun Q."/>
            <person name="Zhou Y."/>
        </authorList>
    </citation>
    <scope>NUCLEOTIDE SEQUENCE</scope>
    <source>
        <strain evidence="3">CGMCC 4.7679</strain>
    </source>
</reference>
<evidence type="ECO:0000259" key="2">
    <source>
        <dbReference type="Pfam" id="PF07364"/>
    </source>
</evidence>
<feature type="domain" description="Microcystin LR degradation protein MlrC N-terminal" evidence="2">
    <location>
        <begin position="2"/>
        <end position="290"/>
    </location>
</feature>
<dbReference type="InterPro" id="IPR015995">
    <property type="entry name" value="MlrC_N"/>
</dbReference>
<name>A0A8H9J3T8_9PSEU</name>
<dbReference type="RefSeq" id="WP_145933054.1">
    <property type="nucleotide sequence ID" value="NZ_BNAV01000009.1"/>
</dbReference>
<dbReference type="Proteomes" id="UP000658656">
    <property type="component" value="Unassembled WGS sequence"/>
</dbReference>
<organism evidence="3 4">
    <name type="scientific">Amycolatopsis bartoniae</name>
    <dbReference type="NCBI Taxonomy" id="941986"/>
    <lineage>
        <taxon>Bacteria</taxon>
        <taxon>Bacillati</taxon>
        <taxon>Actinomycetota</taxon>
        <taxon>Actinomycetes</taxon>
        <taxon>Pseudonocardiales</taxon>
        <taxon>Pseudonocardiaceae</taxon>
        <taxon>Amycolatopsis</taxon>
    </lineage>
</organism>
<dbReference type="PIRSF" id="PIRSF012702">
    <property type="entry name" value="UCP012702"/>
    <property type="match status" value="1"/>
</dbReference>
<reference evidence="3" key="1">
    <citation type="journal article" date="2014" name="Int. J. Syst. Evol. Microbiol.">
        <title>Complete genome sequence of Corynebacterium casei LMG S-19264T (=DSM 44701T), isolated from a smear-ripened cheese.</title>
        <authorList>
            <consortium name="US DOE Joint Genome Institute (JGI-PGF)"/>
            <person name="Walter F."/>
            <person name="Albersmeier A."/>
            <person name="Kalinowski J."/>
            <person name="Ruckert C."/>
        </authorList>
    </citation>
    <scope>NUCLEOTIDE SEQUENCE</scope>
    <source>
        <strain evidence="3">CGMCC 4.7679</strain>
    </source>
</reference>
<evidence type="ECO:0000259" key="1">
    <source>
        <dbReference type="Pfam" id="PF07171"/>
    </source>
</evidence>
<sequence length="490" mass="52336">MRFATLGLFHEANTFSPYKADRRLFDNGGVFRGQEIVDEYAGSSTPAGGYLDECRRLGVELVPLLHAFVTPVGAITQEAFESLVGEMLEGLWEQGPWDGVLLNIHGAAVAEHLPDADGEIAARVRQIIGPGVPIGAVLDMHANVSPELVDALTITLAYQTNPHVDARERAIDCTRLVLAAADGKIRPAQALVQLPLVVNIARQDTNEPPMADLVDKARALAEEPGLLSVSLLEGFPYADVPHMGMSCLAIADGDADHAQAAAQELADEVWRRRADLQARGTTVEDALDLAVRGPGPVVLLDVGDNIGGGAPGDSTAILQAAVARGVRSLVQTLWDPEAVRRCVEAGVGTRVRLEVGAKNPHSAGRPVPVTGHVKTLSDGRFEEPKPTHGGYRFFDMGPTAVLETDAGHTLVLTTKAILSSSLQQLLSVGVDPSAYQVVVAKGVNSPRAAYAPIAKRMVVVDTDGVTAMGLERFRYEHRRKPLYPFEPEGR</sequence>
<keyword evidence="4" id="KW-1185">Reference proteome</keyword>
<dbReference type="AlphaFoldDB" id="A0A8H9J3T8"/>